<dbReference type="Gene3D" id="3.40.50.20">
    <property type="match status" value="1"/>
</dbReference>
<dbReference type="InterPro" id="IPR010415">
    <property type="entry name" value="LpxI_C"/>
</dbReference>
<dbReference type="AlphaFoldDB" id="A0A381UNE4"/>
<protein>
    <recommendedName>
        <fullName evidence="4">LpxI C-terminal domain-containing protein</fullName>
    </recommendedName>
</protein>
<dbReference type="Pfam" id="PF17930">
    <property type="entry name" value="LpxI_N"/>
    <property type="match status" value="1"/>
</dbReference>
<dbReference type="Pfam" id="PF06230">
    <property type="entry name" value="LpxI_C"/>
    <property type="match status" value="1"/>
</dbReference>
<sequence length="259" mass="29690">MPLLIGKNLINKKFNILFICLKNFADPLLYKKFNFLEISITSFSKILKTLQKEKVDEIIMVGKILRPNILDINFDLNTLGLIKKYFLESKGDDKLLTTISNFFLQKGFPLFNWIKECPELIAKEDNLTNVKPSKEAILNCKKGLEVFKIIGNADIGQSMIVQNQLILGLEAVEGTDELIKRCSNYLRDDSQGILIKLSKYNQNPYLDIPVIGIQTLINLKEYNYKGIFLERDKCLILDKEAVINFCNLNKIFISTIVKS</sequence>
<dbReference type="EMBL" id="UINC01006764">
    <property type="protein sequence ID" value="SVA29494.1"/>
    <property type="molecule type" value="Genomic_DNA"/>
</dbReference>
<organism evidence="3">
    <name type="scientific">marine metagenome</name>
    <dbReference type="NCBI Taxonomy" id="408172"/>
    <lineage>
        <taxon>unclassified sequences</taxon>
        <taxon>metagenomes</taxon>
        <taxon>ecological metagenomes</taxon>
    </lineage>
</organism>
<reference evidence="3" key="1">
    <citation type="submission" date="2018-05" db="EMBL/GenBank/DDBJ databases">
        <authorList>
            <person name="Lanie J.A."/>
            <person name="Ng W.-L."/>
            <person name="Kazmierczak K.M."/>
            <person name="Andrzejewski T.M."/>
            <person name="Davidsen T.M."/>
            <person name="Wayne K.J."/>
            <person name="Tettelin H."/>
            <person name="Glass J.I."/>
            <person name="Rusch D."/>
            <person name="Podicherti R."/>
            <person name="Tsui H.-C.T."/>
            <person name="Winkler M.E."/>
        </authorList>
    </citation>
    <scope>NUCLEOTIDE SEQUENCE</scope>
</reference>
<proteinExistence type="predicted"/>
<dbReference type="InterPro" id="IPR041255">
    <property type="entry name" value="LpxI_N"/>
</dbReference>
<evidence type="ECO:0000259" key="2">
    <source>
        <dbReference type="Pfam" id="PF17930"/>
    </source>
</evidence>
<dbReference type="PANTHER" id="PTHR39962:SF1">
    <property type="entry name" value="LPXI FAMILY PROTEIN"/>
    <property type="match status" value="1"/>
</dbReference>
<gene>
    <name evidence="3" type="ORF">METZ01_LOCUS82348</name>
</gene>
<dbReference type="InterPro" id="IPR043167">
    <property type="entry name" value="LpxI_C_sf"/>
</dbReference>
<dbReference type="InterPro" id="IPR053174">
    <property type="entry name" value="LpxI"/>
</dbReference>
<name>A0A381UNE4_9ZZZZ</name>
<evidence type="ECO:0000313" key="3">
    <source>
        <dbReference type="EMBL" id="SVA29494.1"/>
    </source>
</evidence>
<dbReference type="Gene3D" id="3.40.140.80">
    <property type="match status" value="1"/>
</dbReference>
<feature type="domain" description="LpxI N-terminal" evidence="2">
    <location>
        <begin position="1"/>
        <end position="111"/>
    </location>
</feature>
<feature type="domain" description="LpxI C-terminal" evidence="1">
    <location>
        <begin position="124"/>
        <end position="253"/>
    </location>
</feature>
<evidence type="ECO:0008006" key="4">
    <source>
        <dbReference type="Google" id="ProtNLM"/>
    </source>
</evidence>
<evidence type="ECO:0000259" key="1">
    <source>
        <dbReference type="Pfam" id="PF06230"/>
    </source>
</evidence>
<dbReference type="PANTHER" id="PTHR39962">
    <property type="entry name" value="BLL4848 PROTEIN"/>
    <property type="match status" value="1"/>
</dbReference>
<accession>A0A381UNE4</accession>